<dbReference type="EMBL" id="MT141471">
    <property type="protein sequence ID" value="QJA62430.1"/>
    <property type="molecule type" value="Genomic_DNA"/>
</dbReference>
<name>A0A6M3IY50_9ZZZZ</name>
<proteinExistence type="predicted"/>
<organism evidence="1">
    <name type="scientific">viral metagenome</name>
    <dbReference type="NCBI Taxonomy" id="1070528"/>
    <lineage>
        <taxon>unclassified sequences</taxon>
        <taxon>metagenomes</taxon>
        <taxon>organismal metagenomes</taxon>
    </lineage>
</organism>
<sequence length="73" mass="8547">MKDMSSNRSHTTRVYALRLPNEVGDIIDRRAAKQGIKPSEYLRRRVVYDTLRKHVHQFNKEVTIGSNFEGYPV</sequence>
<accession>A0A6M3IY50</accession>
<evidence type="ECO:0000313" key="2">
    <source>
        <dbReference type="EMBL" id="QJA79000.1"/>
    </source>
</evidence>
<evidence type="ECO:0000313" key="1">
    <source>
        <dbReference type="EMBL" id="QJA62430.1"/>
    </source>
</evidence>
<protein>
    <submittedName>
        <fullName evidence="1">Uncharacterized protein</fullName>
    </submittedName>
</protein>
<reference evidence="1" key="1">
    <citation type="submission" date="2020-03" db="EMBL/GenBank/DDBJ databases">
        <title>The deep terrestrial virosphere.</title>
        <authorList>
            <person name="Holmfeldt K."/>
            <person name="Nilsson E."/>
            <person name="Simone D."/>
            <person name="Lopez-Fernandez M."/>
            <person name="Wu X."/>
            <person name="de Brujin I."/>
            <person name="Lundin D."/>
            <person name="Andersson A."/>
            <person name="Bertilsson S."/>
            <person name="Dopson M."/>
        </authorList>
    </citation>
    <scope>NUCLEOTIDE SEQUENCE</scope>
    <source>
        <strain evidence="2">MM415A00956</strain>
        <strain evidence="1">MM415B00781</strain>
    </source>
</reference>
<gene>
    <name evidence="2" type="ORF">MM415A00956_0026</name>
    <name evidence="1" type="ORF">MM415B00781_0007</name>
</gene>
<dbReference type="EMBL" id="MT142362">
    <property type="protein sequence ID" value="QJA79000.1"/>
    <property type="molecule type" value="Genomic_DNA"/>
</dbReference>
<dbReference type="AlphaFoldDB" id="A0A6M3IY50"/>